<feature type="domain" description="DUF2510" evidence="3">
    <location>
        <begin position="7"/>
        <end position="32"/>
    </location>
</feature>
<evidence type="ECO:0000313" key="5">
    <source>
        <dbReference type="Proteomes" id="UP000280935"/>
    </source>
</evidence>
<dbReference type="OrthoDB" id="5065474at2"/>
<sequence length="280" mass="30986">MVGMAEPGWYPDPEGSDEPRYWDGQQWTDRSEGRPDTQKPLWPLISGILIATVIVAAMVWQPWRNSSSALPTDTNSAMPSGDQWDELEPSETPTSPQPTDGLGRPVACPIVESDDLLPQGEWYVSKGMKYRGVPGWSSRGSWSIDFASERSGQTDRVTGSWVAVTAIGQISKENFSNDARTAAQQLVSCLSTSYYYSTLSRVETLEDREHVTKDGVTGWLIRANFWNEPGTQEVSGDEVVVLMLDDGNEGHFTLFHTQAPIEDPARKEKVAACLDSLQRS</sequence>
<evidence type="ECO:0000259" key="3">
    <source>
        <dbReference type="Pfam" id="PF10708"/>
    </source>
</evidence>
<organism evidence="4 5">
    <name type="scientific">Arachnia propionica</name>
    <dbReference type="NCBI Taxonomy" id="1750"/>
    <lineage>
        <taxon>Bacteria</taxon>
        <taxon>Bacillati</taxon>
        <taxon>Actinomycetota</taxon>
        <taxon>Actinomycetes</taxon>
        <taxon>Propionibacteriales</taxon>
        <taxon>Propionibacteriaceae</taxon>
        <taxon>Arachnia</taxon>
    </lineage>
</organism>
<dbReference type="Proteomes" id="UP000280935">
    <property type="component" value="Unassembled WGS sequence"/>
</dbReference>
<evidence type="ECO:0000256" key="1">
    <source>
        <dbReference type="SAM" id="MobiDB-lite"/>
    </source>
</evidence>
<feature type="region of interest" description="Disordered" evidence="1">
    <location>
        <begin position="66"/>
        <end position="102"/>
    </location>
</feature>
<feature type="compositionally biased region" description="Low complexity" evidence="1">
    <location>
        <begin position="90"/>
        <end position="99"/>
    </location>
</feature>
<feature type="transmembrane region" description="Helical" evidence="2">
    <location>
        <begin position="41"/>
        <end position="60"/>
    </location>
</feature>
<dbReference type="Pfam" id="PF10708">
    <property type="entry name" value="DUF2510"/>
    <property type="match status" value="1"/>
</dbReference>
<comment type="caution">
    <text evidence="4">The sequence shown here is derived from an EMBL/GenBank/DDBJ whole genome shotgun (WGS) entry which is preliminary data.</text>
</comment>
<evidence type="ECO:0000256" key="2">
    <source>
        <dbReference type="SAM" id="Phobius"/>
    </source>
</evidence>
<keyword evidence="2" id="KW-0812">Transmembrane</keyword>
<dbReference type="AlphaFoldDB" id="A0A3P1WYS1"/>
<dbReference type="InterPro" id="IPR018929">
    <property type="entry name" value="DUF2510"/>
</dbReference>
<keyword evidence="2" id="KW-1133">Transmembrane helix</keyword>
<protein>
    <submittedName>
        <fullName evidence="4">DUF2510 domain-containing protein</fullName>
    </submittedName>
</protein>
<proteinExistence type="predicted"/>
<keyword evidence="2" id="KW-0472">Membrane</keyword>
<evidence type="ECO:0000313" key="4">
    <source>
        <dbReference type="EMBL" id="RRD51391.1"/>
    </source>
</evidence>
<feature type="compositionally biased region" description="Polar residues" evidence="1">
    <location>
        <begin position="66"/>
        <end position="78"/>
    </location>
</feature>
<dbReference type="EMBL" id="RQYT01000001">
    <property type="protein sequence ID" value="RRD51391.1"/>
    <property type="molecule type" value="Genomic_DNA"/>
</dbReference>
<name>A0A3P1WYS1_9ACTN</name>
<gene>
    <name evidence="4" type="ORF">EII35_00465</name>
</gene>
<reference evidence="4 5" key="1">
    <citation type="submission" date="2018-11" db="EMBL/GenBank/DDBJ databases">
        <title>Genomes From Bacteria Associated with the Canine Oral Cavity: a Test Case for Automated Genome-Based Taxonomic Assignment.</title>
        <authorList>
            <person name="Coil D.A."/>
            <person name="Jospin G."/>
            <person name="Darling A.E."/>
            <person name="Wallis C."/>
            <person name="Davis I.J."/>
            <person name="Harris S."/>
            <person name="Eisen J.A."/>
            <person name="Holcombe L.J."/>
            <person name="O'Flynn C."/>
        </authorList>
    </citation>
    <scope>NUCLEOTIDE SEQUENCE [LARGE SCALE GENOMIC DNA]</scope>
    <source>
        <strain evidence="4 5">OH2822_COT-296</strain>
    </source>
</reference>
<accession>A0A3P1WYS1</accession>
<feature type="region of interest" description="Disordered" evidence="1">
    <location>
        <begin position="1"/>
        <end position="38"/>
    </location>
</feature>